<dbReference type="AlphaFoldDB" id="A0A4Y7K056"/>
<proteinExistence type="predicted"/>
<organism evidence="1 2">
    <name type="scientific">Papaver somniferum</name>
    <name type="common">Opium poppy</name>
    <dbReference type="NCBI Taxonomy" id="3469"/>
    <lineage>
        <taxon>Eukaryota</taxon>
        <taxon>Viridiplantae</taxon>
        <taxon>Streptophyta</taxon>
        <taxon>Embryophyta</taxon>
        <taxon>Tracheophyta</taxon>
        <taxon>Spermatophyta</taxon>
        <taxon>Magnoliopsida</taxon>
        <taxon>Ranunculales</taxon>
        <taxon>Papaveraceae</taxon>
        <taxon>Papaveroideae</taxon>
        <taxon>Papaver</taxon>
    </lineage>
</organism>
<dbReference type="EMBL" id="CM010720">
    <property type="protein sequence ID" value="RZC65690.1"/>
    <property type="molecule type" value="Genomic_DNA"/>
</dbReference>
<gene>
    <name evidence="1" type="ORF">C5167_009377</name>
</gene>
<dbReference type="Gramene" id="RZC65690">
    <property type="protein sequence ID" value="RZC65690"/>
    <property type="gene ID" value="C5167_009377"/>
</dbReference>
<evidence type="ECO:0000313" key="2">
    <source>
        <dbReference type="Proteomes" id="UP000316621"/>
    </source>
</evidence>
<reference evidence="1 2" key="1">
    <citation type="journal article" date="2018" name="Science">
        <title>The opium poppy genome and morphinan production.</title>
        <authorList>
            <person name="Guo L."/>
            <person name="Winzer T."/>
            <person name="Yang X."/>
            <person name="Li Y."/>
            <person name="Ning Z."/>
            <person name="He Z."/>
            <person name="Teodor R."/>
            <person name="Lu Y."/>
            <person name="Bowser T.A."/>
            <person name="Graham I.A."/>
            <person name="Ye K."/>
        </authorList>
    </citation>
    <scope>NUCLEOTIDE SEQUENCE [LARGE SCALE GENOMIC DNA]</scope>
    <source>
        <strain evidence="2">cv. HN1</strain>
        <tissue evidence="1">Leaves</tissue>
    </source>
</reference>
<evidence type="ECO:0000313" key="1">
    <source>
        <dbReference type="EMBL" id="RZC65690.1"/>
    </source>
</evidence>
<dbReference type="Proteomes" id="UP000316621">
    <property type="component" value="Chromosome 6"/>
</dbReference>
<accession>A0A4Y7K056</accession>
<sequence length="72" mass="7742">MHSPVHFLCHPDDGLGGGYAQNHATDDGLGGGYAQNHATVTEKLEDKSWLRMHPFPTPSSNVPAYSAAVFHP</sequence>
<keyword evidence="2" id="KW-1185">Reference proteome</keyword>
<name>A0A4Y7K056_PAPSO</name>
<protein>
    <submittedName>
        <fullName evidence="1">Uncharacterized protein</fullName>
    </submittedName>
</protein>